<evidence type="ECO:0000256" key="1">
    <source>
        <dbReference type="ARBA" id="ARBA00004123"/>
    </source>
</evidence>
<protein>
    <submittedName>
        <fullName evidence="12">Nnf1-domain-containing protein</fullName>
    </submittedName>
</protein>
<keyword evidence="9" id="KW-0137">Centromere</keyword>
<keyword evidence="6" id="KW-0995">Kinetochore</keyword>
<keyword evidence="8" id="KW-0131">Cell cycle</keyword>
<evidence type="ECO:0000256" key="10">
    <source>
        <dbReference type="SAM" id="Coils"/>
    </source>
</evidence>
<evidence type="ECO:0000256" key="3">
    <source>
        <dbReference type="ARBA" id="ARBA00022454"/>
    </source>
</evidence>
<reference evidence="12" key="1">
    <citation type="journal article" date="2023" name="Mol. Phylogenet. Evol.">
        <title>Genome-scale phylogeny and comparative genomics of the fungal order Sordariales.</title>
        <authorList>
            <person name="Hensen N."/>
            <person name="Bonometti L."/>
            <person name="Westerberg I."/>
            <person name="Brannstrom I.O."/>
            <person name="Guillou S."/>
            <person name="Cros-Aarteil S."/>
            <person name="Calhoun S."/>
            <person name="Haridas S."/>
            <person name="Kuo A."/>
            <person name="Mondo S."/>
            <person name="Pangilinan J."/>
            <person name="Riley R."/>
            <person name="LaButti K."/>
            <person name="Andreopoulos B."/>
            <person name="Lipzen A."/>
            <person name="Chen C."/>
            <person name="Yan M."/>
            <person name="Daum C."/>
            <person name="Ng V."/>
            <person name="Clum A."/>
            <person name="Steindorff A."/>
            <person name="Ohm R.A."/>
            <person name="Martin F."/>
            <person name="Silar P."/>
            <person name="Natvig D.O."/>
            <person name="Lalanne C."/>
            <person name="Gautier V."/>
            <person name="Ament-Velasquez S.L."/>
            <person name="Kruys A."/>
            <person name="Hutchinson M.I."/>
            <person name="Powell A.J."/>
            <person name="Barry K."/>
            <person name="Miller A.N."/>
            <person name="Grigoriev I.V."/>
            <person name="Debuchy R."/>
            <person name="Gladieux P."/>
            <person name="Hiltunen Thoren M."/>
            <person name="Johannesson H."/>
        </authorList>
    </citation>
    <scope>NUCLEOTIDE SEQUENCE</scope>
    <source>
        <strain evidence="12">PSN309</strain>
    </source>
</reference>
<feature type="region of interest" description="Disordered" evidence="11">
    <location>
        <begin position="1"/>
        <end position="75"/>
    </location>
</feature>
<evidence type="ECO:0000313" key="12">
    <source>
        <dbReference type="EMBL" id="KAK4192103.1"/>
    </source>
</evidence>
<gene>
    <name evidence="12" type="ORF">QBC35DRAFT_263559</name>
</gene>
<dbReference type="GO" id="GO:0051301">
    <property type="term" value="P:cell division"/>
    <property type="evidence" value="ECO:0007669"/>
    <property type="project" value="UniProtKB-KW"/>
</dbReference>
<dbReference type="GO" id="GO:0000444">
    <property type="term" value="C:MIS12/MIND type complex"/>
    <property type="evidence" value="ECO:0007669"/>
    <property type="project" value="InterPro"/>
</dbReference>
<name>A0AAN6X2G1_9PEZI</name>
<comment type="caution">
    <text evidence="12">The sequence shown here is derived from an EMBL/GenBank/DDBJ whole genome shotgun (WGS) entry which is preliminary data.</text>
</comment>
<sequence length="266" mass="28555">MATEQSNPDPDTEMSNAPPPPPPSSSSAQPSPPPPPSQPQPQPPASDDAAADPENLPDSSPENPAPKQLTPGPRAARLQALFAQTAKHTLDKITKDNFGACFPTIAAKAPGTLDNVQRQMVDRLGGLWTKEFDRILESRDVVAKLNELEVLVGDAQRRRQVETEKPIPPHTLPAPIVLAAHLAEPLAETRAALTTKLSETQAQNNKLFEEIQAQRAEMEALLSGVEKTLKDIDGANGLLAELMDEVAEETRAAEGDIGRYAPSLSR</sequence>
<dbReference type="AlphaFoldDB" id="A0AAN6X2G1"/>
<evidence type="ECO:0000256" key="9">
    <source>
        <dbReference type="ARBA" id="ARBA00023328"/>
    </source>
</evidence>
<keyword evidence="3" id="KW-0158">Chromosome</keyword>
<dbReference type="PANTHER" id="PTHR15459">
    <property type="entry name" value="POLYAMINE-MODULATED FACTOR 1"/>
    <property type="match status" value="1"/>
</dbReference>
<dbReference type="Pfam" id="PF03980">
    <property type="entry name" value="Nnf1"/>
    <property type="match status" value="1"/>
</dbReference>
<feature type="compositionally biased region" description="Pro residues" evidence="11">
    <location>
        <begin position="17"/>
        <end position="44"/>
    </location>
</feature>
<evidence type="ECO:0000256" key="6">
    <source>
        <dbReference type="ARBA" id="ARBA00022838"/>
    </source>
</evidence>
<dbReference type="Proteomes" id="UP001302126">
    <property type="component" value="Unassembled WGS sequence"/>
</dbReference>
<keyword evidence="4" id="KW-0132">Cell division</keyword>
<dbReference type="PANTHER" id="PTHR15459:SF3">
    <property type="entry name" value="POLYAMINE-MODULATED FACTOR 1"/>
    <property type="match status" value="1"/>
</dbReference>
<feature type="compositionally biased region" description="Polar residues" evidence="11">
    <location>
        <begin position="1"/>
        <end position="15"/>
    </location>
</feature>
<evidence type="ECO:0000256" key="2">
    <source>
        <dbReference type="ARBA" id="ARBA00004629"/>
    </source>
</evidence>
<evidence type="ECO:0000256" key="4">
    <source>
        <dbReference type="ARBA" id="ARBA00022618"/>
    </source>
</evidence>
<comment type="subcellular location">
    <subcellularLocation>
        <location evidence="2">Chromosome</location>
        <location evidence="2">Centromere</location>
        <location evidence="2">Kinetochore</location>
    </subcellularLocation>
    <subcellularLocation>
        <location evidence="1">Nucleus</location>
    </subcellularLocation>
</comment>
<dbReference type="GO" id="GO:0005634">
    <property type="term" value="C:nucleus"/>
    <property type="evidence" value="ECO:0007669"/>
    <property type="project" value="UniProtKB-SubCell"/>
</dbReference>
<dbReference type="GO" id="GO:0007059">
    <property type="term" value="P:chromosome segregation"/>
    <property type="evidence" value="ECO:0007669"/>
    <property type="project" value="TreeGrafter"/>
</dbReference>
<keyword evidence="5" id="KW-0498">Mitosis</keyword>
<dbReference type="EMBL" id="MU864356">
    <property type="protein sequence ID" value="KAK4192103.1"/>
    <property type="molecule type" value="Genomic_DNA"/>
</dbReference>
<keyword evidence="13" id="KW-1185">Reference proteome</keyword>
<evidence type="ECO:0000313" key="13">
    <source>
        <dbReference type="Proteomes" id="UP001302126"/>
    </source>
</evidence>
<keyword evidence="7" id="KW-0539">Nucleus</keyword>
<reference evidence="12" key="2">
    <citation type="submission" date="2023-05" db="EMBL/GenBank/DDBJ databases">
        <authorList>
            <consortium name="Lawrence Berkeley National Laboratory"/>
            <person name="Steindorff A."/>
            <person name="Hensen N."/>
            <person name="Bonometti L."/>
            <person name="Westerberg I."/>
            <person name="Brannstrom I.O."/>
            <person name="Guillou S."/>
            <person name="Cros-Aarteil S."/>
            <person name="Calhoun S."/>
            <person name="Haridas S."/>
            <person name="Kuo A."/>
            <person name="Mondo S."/>
            <person name="Pangilinan J."/>
            <person name="Riley R."/>
            <person name="Labutti K."/>
            <person name="Andreopoulos B."/>
            <person name="Lipzen A."/>
            <person name="Chen C."/>
            <person name="Yanf M."/>
            <person name="Daum C."/>
            <person name="Ng V."/>
            <person name="Clum A."/>
            <person name="Ohm R."/>
            <person name="Martin F."/>
            <person name="Silar P."/>
            <person name="Natvig D."/>
            <person name="Lalanne C."/>
            <person name="Gautier V."/>
            <person name="Ament-Velasquez S.L."/>
            <person name="Kruys A."/>
            <person name="Hutchinson M.I."/>
            <person name="Powell A.J."/>
            <person name="Barry K."/>
            <person name="Miller A.N."/>
            <person name="Grigoriev I.V."/>
            <person name="Debuchy R."/>
            <person name="Gladieux P."/>
            <person name="Thoren M.H."/>
            <person name="Johannesson H."/>
        </authorList>
    </citation>
    <scope>NUCLEOTIDE SEQUENCE</scope>
    <source>
        <strain evidence="12">PSN309</strain>
    </source>
</reference>
<evidence type="ECO:0000256" key="7">
    <source>
        <dbReference type="ARBA" id="ARBA00023242"/>
    </source>
</evidence>
<evidence type="ECO:0000256" key="5">
    <source>
        <dbReference type="ARBA" id="ARBA00022776"/>
    </source>
</evidence>
<feature type="coiled-coil region" evidence="10">
    <location>
        <begin position="190"/>
        <end position="228"/>
    </location>
</feature>
<accession>A0AAN6X2G1</accession>
<dbReference type="InterPro" id="IPR007128">
    <property type="entry name" value="PMF1/Nnf1"/>
</dbReference>
<organism evidence="12 13">
    <name type="scientific">Podospora australis</name>
    <dbReference type="NCBI Taxonomy" id="1536484"/>
    <lineage>
        <taxon>Eukaryota</taxon>
        <taxon>Fungi</taxon>
        <taxon>Dikarya</taxon>
        <taxon>Ascomycota</taxon>
        <taxon>Pezizomycotina</taxon>
        <taxon>Sordariomycetes</taxon>
        <taxon>Sordariomycetidae</taxon>
        <taxon>Sordariales</taxon>
        <taxon>Podosporaceae</taxon>
        <taxon>Podospora</taxon>
    </lineage>
</organism>
<keyword evidence="10" id="KW-0175">Coiled coil</keyword>
<proteinExistence type="predicted"/>
<evidence type="ECO:0000256" key="8">
    <source>
        <dbReference type="ARBA" id="ARBA00023306"/>
    </source>
</evidence>
<evidence type="ECO:0000256" key="11">
    <source>
        <dbReference type="SAM" id="MobiDB-lite"/>
    </source>
</evidence>